<feature type="transmembrane region" description="Helical" evidence="2">
    <location>
        <begin position="341"/>
        <end position="361"/>
    </location>
</feature>
<organism evidence="3 4">
    <name type="scientific">Chitinophaga ginsengisoli</name>
    <dbReference type="NCBI Taxonomy" id="363837"/>
    <lineage>
        <taxon>Bacteria</taxon>
        <taxon>Pseudomonadati</taxon>
        <taxon>Bacteroidota</taxon>
        <taxon>Chitinophagia</taxon>
        <taxon>Chitinophagales</taxon>
        <taxon>Chitinophagaceae</taxon>
        <taxon>Chitinophaga</taxon>
    </lineage>
</organism>
<dbReference type="EMBL" id="PYGK01000020">
    <property type="protein sequence ID" value="PSL22779.1"/>
    <property type="molecule type" value="Genomic_DNA"/>
</dbReference>
<proteinExistence type="predicted"/>
<sequence length="396" mass="44987">MMMKKIFGWLHLWLGIASGIVVLVVAGTGSLLVFEEQLEHVFQSSFFYVEVPANTSRQPLDNLTAYVQRENPKYKVGNIMIEPEADRSVVYLLRKGKGNKVLKNQLYVAVNPYTGKIIESMPGNKRFFSVVLQLHRYLCMGETGKFITGISCSIFTILILTGLILWWPKRNARKQRLSVKWNASFKRLNWDLHAVFGFYVHIILLITALTGLIWSYKWANNLLYMAFDGNTKQQKIVSPESPAVKNTGIAYLEKIVNTTNVRLPYEGTITIRFAENDSTAISASKEDRSRHGNVSDFLYFQAGTGELVKERLYDNESNGTIARRWVYPLHRGTLYGWPTQILALIAALVATTLPISGFLIWMGRKKKKKKTETRGKAAKPQALPLDKHSDTSVQYQ</sequence>
<protein>
    <submittedName>
        <fullName evidence="3">Putative iron-regulated membrane protein</fullName>
    </submittedName>
</protein>
<keyword evidence="2" id="KW-1133">Transmembrane helix</keyword>
<feature type="region of interest" description="Disordered" evidence="1">
    <location>
        <begin position="367"/>
        <end position="396"/>
    </location>
</feature>
<dbReference type="AlphaFoldDB" id="A0A2P8FM34"/>
<dbReference type="PANTHER" id="PTHR34219">
    <property type="entry name" value="IRON-REGULATED INNER MEMBRANE PROTEIN-RELATED"/>
    <property type="match status" value="1"/>
</dbReference>
<dbReference type="Proteomes" id="UP000240978">
    <property type="component" value="Unassembled WGS sequence"/>
</dbReference>
<evidence type="ECO:0000256" key="1">
    <source>
        <dbReference type="SAM" id="MobiDB-lite"/>
    </source>
</evidence>
<reference evidence="3 4" key="1">
    <citation type="submission" date="2018-03" db="EMBL/GenBank/DDBJ databases">
        <title>Genomic Encyclopedia of Archaeal and Bacterial Type Strains, Phase II (KMG-II): from individual species to whole genera.</title>
        <authorList>
            <person name="Goeker M."/>
        </authorList>
    </citation>
    <scope>NUCLEOTIDE SEQUENCE [LARGE SCALE GENOMIC DNA]</scope>
    <source>
        <strain evidence="3 4">DSM 18107</strain>
    </source>
</reference>
<evidence type="ECO:0000256" key="2">
    <source>
        <dbReference type="SAM" id="Phobius"/>
    </source>
</evidence>
<gene>
    <name evidence="3" type="ORF">CLV42_12040</name>
</gene>
<dbReference type="Pfam" id="PF03929">
    <property type="entry name" value="PepSY_TM"/>
    <property type="match status" value="1"/>
</dbReference>
<dbReference type="InterPro" id="IPR005625">
    <property type="entry name" value="PepSY-ass_TM"/>
</dbReference>
<keyword evidence="2" id="KW-0472">Membrane</keyword>
<name>A0A2P8FM34_9BACT</name>
<evidence type="ECO:0000313" key="4">
    <source>
        <dbReference type="Proteomes" id="UP000240978"/>
    </source>
</evidence>
<keyword evidence="2" id="KW-0812">Transmembrane</keyword>
<feature type="transmembrane region" description="Helical" evidence="2">
    <location>
        <begin position="188"/>
        <end position="216"/>
    </location>
</feature>
<feature type="transmembrane region" description="Helical" evidence="2">
    <location>
        <begin position="12"/>
        <end position="34"/>
    </location>
</feature>
<evidence type="ECO:0000313" key="3">
    <source>
        <dbReference type="EMBL" id="PSL22779.1"/>
    </source>
</evidence>
<feature type="transmembrane region" description="Helical" evidence="2">
    <location>
        <begin position="146"/>
        <end position="167"/>
    </location>
</feature>
<accession>A0A2P8FM34</accession>
<comment type="caution">
    <text evidence="3">The sequence shown here is derived from an EMBL/GenBank/DDBJ whole genome shotgun (WGS) entry which is preliminary data.</text>
</comment>
<dbReference type="PANTHER" id="PTHR34219:SF3">
    <property type="entry name" value="BLL7967 PROTEIN"/>
    <property type="match status" value="1"/>
</dbReference>
<keyword evidence="4" id="KW-1185">Reference proteome</keyword>